<name>A0A0S2ZPM8_9FUSO</name>
<evidence type="ECO:0000259" key="6">
    <source>
        <dbReference type="Pfam" id="PF04932"/>
    </source>
</evidence>
<dbReference type="OrthoDB" id="86350at2"/>
<feature type="transmembrane region" description="Helical" evidence="5">
    <location>
        <begin position="30"/>
        <end position="48"/>
    </location>
</feature>
<evidence type="ECO:0000256" key="4">
    <source>
        <dbReference type="ARBA" id="ARBA00023136"/>
    </source>
</evidence>
<feature type="transmembrane region" description="Helical" evidence="5">
    <location>
        <begin position="312"/>
        <end position="335"/>
    </location>
</feature>
<evidence type="ECO:0000256" key="3">
    <source>
        <dbReference type="ARBA" id="ARBA00022989"/>
    </source>
</evidence>
<accession>A0A0S2ZPM8</accession>
<dbReference type="PANTHER" id="PTHR37422">
    <property type="entry name" value="TEICHURONIC ACID BIOSYNTHESIS PROTEIN TUAE"/>
    <property type="match status" value="1"/>
</dbReference>
<gene>
    <name evidence="7" type="ORF">RN87_09520</name>
</gene>
<evidence type="ECO:0000313" key="7">
    <source>
        <dbReference type="EMBL" id="ALQ40758.1"/>
    </source>
</evidence>
<dbReference type="EMBL" id="CP013331">
    <property type="protein sequence ID" value="ALQ40758.1"/>
    <property type="molecule type" value="Genomic_DNA"/>
</dbReference>
<dbReference type="InterPro" id="IPR051533">
    <property type="entry name" value="WaaL-like"/>
</dbReference>
<feature type="transmembrane region" description="Helical" evidence="5">
    <location>
        <begin position="179"/>
        <end position="196"/>
    </location>
</feature>
<dbReference type="GO" id="GO:0016020">
    <property type="term" value="C:membrane"/>
    <property type="evidence" value="ECO:0007669"/>
    <property type="project" value="UniProtKB-SubCell"/>
</dbReference>
<feature type="transmembrane region" description="Helical" evidence="5">
    <location>
        <begin position="347"/>
        <end position="365"/>
    </location>
</feature>
<feature type="transmembrane region" description="Helical" evidence="5">
    <location>
        <begin position="90"/>
        <end position="109"/>
    </location>
</feature>
<proteinExistence type="predicted"/>
<dbReference type="InterPro" id="IPR007016">
    <property type="entry name" value="O-antigen_ligase-rel_domated"/>
</dbReference>
<dbReference type="AlphaFoldDB" id="A0A0S2ZPM8"/>
<evidence type="ECO:0000256" key="2">
    <source>
        <dbReference type="ARBA" id="ARBA00022692"/>
    </source>
</evidence>
<reference evidence="7 8" key="1">
    <citation type="submission" date="2015-11" db="EMBL/GenBank/DDBJ databases">
        <authorList>
            <person name="Zhang Y."/>
            <person name="Guo Z."/>
        </authorList>
    </citation>
    <scope>NUCLEOTIDE SEQUENCE [LARGE SCALE GENOMIC DNA]</scope>
    <source>
        <strain evidence="7 8">ChDC F174</strain>
    </source>
</reference>
<organism evidence="7">
    <name type="scientific">Fusobacterium hwasookii ChDC F174</name>
    <dbReference type="NCBI Taxonomy" id="1307442"/>
    <lineage>
        <taxon>Bacteria</taxon>
        <taxon>Fusobacteriati</taxon>
        <taxon>Fusobacteriota</taxon>
        <taxon>Fusobacteriia</taxon>
        <taxon>Fusobacteriales</taxon>
        <taxon>Fusobacteriaceae</taxon>
        <taxon>Fusobacterium</taxon>
    </lineage>
</organism>
<feature type="domain" description="O-antigen ligase-related" evidence="6">
    <location>
        <begin position="188"/>
        <end position="324"/>
    </location>
</feature>
<keyword evidence="2 5" id="KW-0812">Transmembrane</keyword>
<feature type="transmembrane region" description="Helical" evidence="5">
    <location>
        <begin position="7"/>
        <end position="24"/>
    </location>
</feature>
<comment type="subcellular location">
    <subcellularLocation>
        <location evidence="1">Membrane</location>
        <topology evidence="1">Multi-pass membrane protein</topology>
    </subcellularLocation>
</comment>
<sequence length="397" mass="46878">MLKEKKNFLGQLIAFLILVYLFFLSRRGGSSKDIVSIIIMLFTLIYSYKEEIKRYLTYKKEIIIGTVYIILVTISYIILDDKGNDRFYTFTHATLYSIGFMIVLLNYKLNNKYIKYILPLLLIISLPSMHKGIVDFYKHYNEISWYRLEGNTYTTKYAAELGMYLLLGIFSIIYYKKIYIKLLLIPYIFINLWLIFLTQSRNTFIAIPLAIIFLYTIVDWKKGIIILLILLCGITILFKYNHNIANINRIKNSISTVEKIKVDARYILFSEGIVRAKNHLLIGEGFYNNKDGKLFIANENMQHYHNIFIETAVTQGVLTLVVYIIFLITLFIRMLKNYFKEKNRLKKYIKLYALAVFIFSISYGLFEPIFYFEKIYQLIFTVIAISFIIDDNEKEIS</sequence>
<dbReference type="Pfam" id="PF04932">
    <property type="entry name" value="Wzy_C"/>
    <property type="match status" value="1"/>
</dbReference>
<dbReference type="PANTHER" id="PTHR37422:SF13">
    <property type="entry name" value="LIPOPOLYSACCHARIDE BIOSYNTHESIS PROTEIN PA4999-RELATED"/>
    <property type="match status" value="1"/>
</dbReference>
<keyword evidence="4 5" id="KW-0472">Membrane</keyword>
<feature type="transmembrane region" description="Helical" evidence="5">
    <location>
        <begin position="157"/>
        <end position="174"/>
    </location>
</feature>
<dbReference type="Proteomes" id="UP000063275">
    <property type="component" value="Chromosome"/>
</dbReference>
<feature type="transmembrane region" description="Helical" evidence="5">
    <location>
        <begin position="60"/>
        <end position="78"/>
    </location>
</feature>
<dbReference type="KEGG" id="fhw:RN87_09520"/>
<keyword evidence="3 5" id="KW-1133">Transmembrane helix</keyword>
<evidence type="ECO:0000313" key="8">
    <source>
        <dbReference type="Proteomes" id="UP000063275"/>
    </source>
</evidence>
<feature type="transmembrane region" description="Helical" evidence="5">
    <location>
        <begin position="371"/>
        <end position="389"/>
    </location>
</feature>
<evidence type="ECO:0000256" key="5">
    <source>
        <dbReference type="SAM" id="Phobius"/>
    </source>
</evidence>
<feature type="transmembrane region" description="Helical" evidence="5">
    <location>
        <begin position="202"/>
        <end position="218"/>
    </location>
</feature>
<protein>
    <submittedName>
        <fullName evidence="7">Polymerase</fullName>
    </submittedName>
</protein>
<dbReference type="RefSeq" id="WP_029492875.1">
    <property type="nucleotide sequence ID" value="NZ_ATKF01000031.1"/>
</dbReference>
<evidence type="ECO:0000256" key="1">
    <source>
        <dbReference type="ARBA" id="ARBA00004141"/>
    </source>
</evidence>